<feature type="signal peptide" evidence="1">
    <location>
        <begin position="1"/>
        <end position="21"/>
    </location>
</feature>
<evidence type="ECO:0000313" key="2">
    <source>
        <dbReference type="EMBL" id="CAF4042722.1"/>
    </source>
</evidence>
<feature type="non-terminal residue" evidence="2">
    <location>
        <position position="1"/>
    </location>
</feature>
<protein>
    <submittedName>
        <fullName evidence="2">Uncharacterized protein</fullName>
    </submittedName>
</protein>
<dbReference type="Proteomes" id="UP000681720">
    <property type="component" value="Unassembled WGS sequence"/>
</dbReference>
<organism evidence="2 3">
    <name type="scientific">Rotaria magnacalcarata</name>
    <dbReference type="NCBI Taxonomy" id="392030"/>
    <lineage>
        <taxon>Eukaryota</taxon>
        <taxon>Metazoa</taxon>
        <taxon>Spiralia</taxon>
        <taxon>Gnathifera</taxon>
        <taxon>Rotifera</taxon>
        <taxon>Eurotatoria</taxon>
        <taxon>Bdelloidea</taxon>
        <taxon>Philodinida</taxon>
        <taxon>Philodinidae</taxon>
        <taxon>Rotaria</taxon>
    </lineage>
</organism>
<dbReference type="AlphaFoldDB" id="A0A8S2P944"/>
<accession>A0A8S2P944</accession>
<keyword evidence="1" id="KW-0732">Signal</keyword>
<comment type="caution">
    <text evidence="2">The sequence shown here is derived from an EMBL/GenBank/DDBJ whole genome shotgun (WGS) entry which is preliminary data.</text>
</comment>
<name>A0A8S2P944_9BILA</name>
<reference evidence="2" key="1">
    <citation type="submission" date="2021-02" db="EMBL/GenBank/DDBJ databases">
        <authorList>
            <person name="Nowell W R."/>
        </authorList>
    </citation>
    <scope>NUCLEOTIDE SEQUENCE</scope>
</reference>
<feature type="chain" id="PRO_5035737460" evidence="1">
    <location>
        <begin position="22"/>
        <end position="48"/>
    </location>
</feature>
<evidence type="ECO:0000313" key="3">
    <source>
        <dbReference type="Proteomes" id="UP000681720"/>
    </source>
</evidence>
<dbReference type="EMBL" id="CAJOBJ010005806">
    <property type="protein sequence ID" value="CAF4042722.1"/>
    <property type="molecule type" value="Genomic_DNA"/>
</dbReference>
<sequence length="48" mass="5578">MNYKLLILITILLALLIEIQADELYDIPSDADIMNKIRLVIRQTRSYG</sequence>
<gene>
    <name evidence="2" type="ORF">GIL414_LOCUS13999</name>
</gene>
<evidence type="ECO:0000256" key="1">
    <source>
        <dbReference type="SAM" id="SignalP"/>
    </source>
</evidence>
<proteinExistence type="predicted"/>